<feature type="compositionally biased region" description="Acidic residues" evidence="1">
    <location>
        <begin position="71"/>
        <end position="82"/>
    </location>
</feature>
<dbReference type="Proteomes" id="UP001175001">
    <property type="component" value="Unassembled WGS sequence"/>
</dbReference>
<feature type="compositionally biased region" description="Low complexity" evidence="1">
    <location>
        <begin position="308"/>
        <end position="327"/>
    </location>
</feature>
<sequence length="476" mass="52067">MASLALKAISYGAEHIPDRLFEAIPGGYFRSQHDKEARKRRKEDKKRGKYRTQSEGRGRKRRSPSLTDSDYYSEDYFTEDSDYDRRRRARRSSDADRGRERGRERDRDRKHRHHHHKDRSWSRSHDSPPYADRSKSLGAPHSLHLPPPPVQPNAAAAFPPAHVAGENYAHPQPYNAAHNHYVAKPYNPADYAPGAMQNPEYANGQPAQVTPQALTQAPVQPPAANQPPVTGYYGTQFPPPPSGSRSSRASSVDSRGLQSGPYIPHSNIQAIPIPNATAGSHSHSPYGAKFPSATNTPPFGHTPPQYLPQNSSPYQPNYSPSYPVQQPLAHGSQPVSRHGSIHGASAYGGQVGDGLRSHDRHRRHSIATNTDRGMAYRTPYRSRAGSSTTSASNSVRGSVAEAIHEVSNQADGIDEHGQAIAIAVPEGDINTVVSAASEGVNLAEASRRRHRARLSRRSHGGRRAVRSAPVDGYGSA</sequence>
<gene>
    <name evidence="2" type="ORF">DIS24_g7658</name>
</gene>
<feature type="compositionally biased region" description="Basic residues" evidence="1">
    <location>
        <begin position="108"/>
        <end position="118"/>
    </location>
</feature>
<proteinExistence type="predicted"/>
<reference evidence="2" key="1">
    <citation type="submission" date="2023-06" db="EMBL/GenBank/DDBJ databases">
        <title>Multi-omics analyses reveal the molecular pathogenesis toolkit of Lasiodiplodia hormozganensis, a cross-kingdom pathogen.</title>
        <authorList>
            <person name="Felix C."/>
            <person name="Meneses R."/>
            <person name="Goncalves M.F.M."/>
            <person name="Tilleman L."/>
            <person name="Duarte A.S."/>
            <person name="Jorrin-Novo J.V."/>
            <person name="Van De Peer Y."/>
            <person name="Deforce D."/>
            <person name="Van Nieuwerburgh F."/>
            <person name="Esteves A.C."/>
            <person name="Alves A."/>
        </authorList>
    </citation>
    <scope>NUCLEOTIDE SEQUENCE</scope>
    <source>
        <strain evidence="2">CBS 339.90</strain>
    </source>
</reference>
<keyword evidence="3" id="KW-1185">Reference proteome</keyword>
<feature type="region of interest" description="Disordered" evidence="1">
    <location>
        <begin position="216"/>
        <end position="393"/>
    </location>
</feature>
<name>A0AA39Y9Q5_9PEZI</name>
<organism evidence="2 3">
    <name type="scientific">Lasiodiplodia hormozganensis</name>
    <dbReference type="NCBI Taxonomy" id="869390"/>
    <lineage>
        <taxon>Eukaryota</taxon>
        <taxon>Fungi</taxon>
        <taxon>Dikarya</taxon>
        <taxon>Ascomycota</taxon>
        <taxon>Pezizomycotina</taxon>
        <taxon>Dothideomycetes</taxon>
        <taxon>Dothideomycetes incertae sedis</taxon>
        <taxon>Botryosphaeriales</taxon>
        <taxon>Botryosphaeriaceae</taxon>
        <taxon>Lasiodiplodia</taxon>
    </lineage>
</organism>
<protein>
    <submittedName>
        <fullName evidence="2">Uncharacterized protein</fullName>
    </submittedName>
</protein>
<evidence type="ECO:0000256" key="1">
    <source>
        <dbReference type="SAM" id="MobiDB-lite"/>
    </source>
</evidence>
<feature type="compositionally biased region" description="Low complexity" evidence="1">
    <location>
        <begin position="243"/>
        <end position="255"/>
    </location>
</feature>
<dbReference type="EMBL" id="JAUJDW010000048">
    <property type="protein sequence ID" value="KAK0647487.1"/>
    <property type="molecule type" value="Genomic_DNA"/>
</dbReference>
<feature type="region of interest" description="Disordered" evidence="1">
    <location>
        <begin position="444"/>
        <end position="476"/>
    </location>
</feature>
<evidence type="ECO:0000313" key="3">
    <source>
        <dbReference type="Proteomes" id="UP001175001"/>
    </source>
</evidence>
<feature type="region of interest" description="Disordered" evidence="1">
    <location>
        <begin position="25"/>
        <end position="156"/>
    </location>
</feature>
<dbReference type="AlphaFoldDB" id="A0AA39Y9Q5"/>
<evidence type="ECO:0000313" key="2">
    <source>
        <dbReference type="EMBL" id="KAK0647487.1"/>
    </source>
</evidence>
<accession>A0AA39Y9Q5</accession>
<feature type="compositionally biased region" description="Basic residues" evidence="1">
    <location>
        <begin position="447"/>
        <end position="465"/>
    </location>
</feature>
<feature type="compositionally biased region" description="Basic residues" evidence="1">
    <location>
        <begin position="38"/>
        <end position="50"/>
    </location>
</feature>
<comment type="caution">
    <text evidence="2">The sequence shown here is derived from an EMBL/GenBank/DDBJ whole genome shotgun (WGS) entry which is preliminary data.</text>
</comment>
<feature type="compositionally biased region" description="Basic and acidic residues" evidence="1">
    <location>
        <begin position="91"/>
        <end position="107"/>
    </location>
</feature>
<feature type="compositionally biased region" description="Low complexity" evidence="1">
    <location>
        <begin position="382"/>
        <end position="393"/>
    </location>
</feature>